<feature type="binding site" evidence="9">
    <location>
        <begin position="110"/>
        <end position="118"/>
    </location>
    <ligand>
        <name>5-phospho-alpha-D-ribose 1-diphosphate</name>
        <dbReference type="ChEBI" id="CHEBI:58017"/>
    </ligand>
</feature>
<comment type="pathway">
    <text evidence="1 9">Amino-acid biosynthesis; L-tryptophan biosynthesis; L-tryptophan from chorismate: step 2/5.</text>
</comment>
<feature type="domain" description="Glycosyl transferase family 3 N-terminal" evidence="11">
    <location>
        <begin position="7"/>
        <end position="68"/>
    </location>
</feature>
<dbReference type="Proteomes" id="UP000264589">
    <property type="component" value="Unassembled WGS sequence"/>
</dbReference>
<dbReference type="EMBL" id="QUQO01000001">
    <property type="protein sequence ID" value="RFB03829.1"/>
    <property type="molecule type" value="Genomic_DNA"/>
</dbReference>
<dbReference type="PANTHER" id="PTHR43285">
    <property type="entry name" value="ANTHRANILATE PHOSPHORIBOSYLTRANSFERASE"/>
    <property type="match status" value="1"/>
</dbReference>
<dbReference type="HAMAP" id="MF_00211">
    <property type="entry name" value="TrpD"/>
    <property type="match status" value="1"/>
</dbReference>
<feature type="binding site" evidence="9">
    <location>
        <position position="94"/>
    </location>
    <ligand>
        <name>Mg(2+)</name>
        <dbReference type="ChEBI" id="CHEBI:18420"/>
        <label>1</label>
    </ligand>
</feature>
<gene>
    <name evidence="9 12" type="primary">trpD</name>
    <name evidence="12" type="ORF">DX908_00145</name>
</gene>
<dbReference type="SUPFAM" id="SSF52418">
    <property type="entry name" value="Nucleoside phosphorylase/phosphoribosyltransferase catalytic domain"/>
    <property type="match status" value="1"/>
</dbReference>
<feature type="domain" description="Glycosyl transferase family 3" evidence="10">
    <location>
        <begin position="76"/>
        <end position="325"/>
    </location>
</feature>
<dbReference type="Gene3D" id="1.20.970.10">
    <property type="entry name" value="Transferase, Pyrimidine Nucleoside Phosphorylase, Chain C"/>
    <property type="match status" value="1"/>
</dbReference>
<keyword evidence="13" id="KW-1185">Reference proteome</keyword>
<evidence type="ECO:0000313" key="12">
    <source>
        <dbReference type="EMBL" id="RFB03829.1"/>
    </source>
</evidence>
<dbReference type="SUPFAM" id="SSF47648">
    <property type="entry name" value="Nucleoside phosphorylase/phosphoribosyltransferase N-terminal domain"/>
    <property type="match status" value="1"/>
</dbReference>
<feature type="binding site" evidence="9">
    <location>
        <position position="168"/>
    </location>
    <ligand>
        <name>anthranilate</name>
        <dbReference type="ChEBI" id="CHEBI:16567"/>
        <label>2</label>
    </ligand>
</feature>
<keyword evidence="5 9" id="KW-0822">Tryptophan biosynthesis</keyword>
<keyword evidence="9" id="KW-0460">Magnesium</keyword>
<feature type="binding site" evidence="9">
    <location>
        <position position="228"/>
    </location>
    <ligand>
        <name>Mg(2+)</name>
        <dbReference type="ChEBI" id="CHEBI:18420"/>
        <label>1</label>
    </ligand>
</feature>
<keyword evidence="3 9" id="KW-0328">Glycosyltransferase</keyword>
<dbReference type="GO" id="GO:0000162">
    <property type="term" value="P:L-tryptophan biosynthetic process"/>
    <property type="evidence" value="ECO:0007669"/>
    <property type="project" value="UniProtKB-UniRule"/>
</dbReference>
<feature type="binding site" evidence="9">
    <location>
        <position position="82"/>
    </location>
    <ligand>
        <name>anthranilate</name>
        <dbReference type="ChEBI" id="CHEBI:16567"/>
        <label>1</label>
    </ligand>
</feature>
<evidence type="ECO:0000256" key="2">
    <source>
        <dbReference type="ARBA" id="ARBA00022605"/>
    </source>
</evidence>
<evidence type="ECO:0000256" key="4">
    <source>
        <dbReference type="ARBA" id="ARBA00022679"/>
    </source>
</evidence>
<dbReference type="OrthoDB" id="9806430at2"/>
<dbReference type="AlphaFoldDB" id="A0A371REG1"/>
<comment type="cofactor">
    <cofactor evidence="9">
        <name>Mg(2+)</name>
        <dbReference type="ChEBI" id="CHEBI:18420"/>
    </cofactor>
    <text evidence="9">Binds 2 magnesium ions per monomer.</text>
</comment>
<feature type="binding site" evidence="9">
    <location>
        <begin position="92"/>
        <end position="95"/>
    </location>
    <ligand>
        <name>5-phospho-alpha-D-ribose 1-diphosphate</name>
        <dbReference type="ChEBI" id="CHEBI:58017"/>
    </ligand>
</feature>
<keyword evidence="2 9" id="KW-0028">Amino-acid biosynthesis</keyword>
<evidence type="ECO:0000256" key="7">
    <source>
        <dbReference type="ARBA" id="ARBA00052328"/>
    </source>
</evidence>
<evidence type="ECO:0000256" key="8">
    <source>
        <dbReference type="ARBA" id="ARBA00061188"/>
    </source>
</evidence>
<dbReference type="InterPro" id="IPR036320">
    <property type="entry name" value="Glycosyl_Trfase_fam3_N_dom_sf"/>
</dbReference>
<comment type="function">
    <text evidence="9">Catalyzes the transfer of the phosphoribosyl group of 5-phosphorylribose-1-pyrophosphate (PRPP) to anthranilate to yield N-(5'-phosphoribosyl)-anthranilate (PRA).</text>
</comment>
<evidence type="ECO:0000259" key="11">
    <source>
        <dbReference type="Pfam" id="PF02885"/>
    </source>
</evidence>
<evidence type="ECO:0000256" key="1">
    <source>
        <dbReference type="ARBA" id="ARBA00004907"/>
    </source>
</evidence>
<evidence type="ECO:0000313" key="13">
    <source>
        <dbReference type="Proteomes" id="UP000264589"/>
    </source>
</evidence>
<comment type="similarity">
    <text evidence="8">In the C-terminal section; belongs to the anthranilate phosphoribosyltransferase family.</text>
</comment>
<evidence type="ECO:0000256" key="6">
    <source>
        <dbReference type="ARBA" id="ARBA00023141"/>
    </source>
</evidence>
<feature type="binding site" evidence="9">
    <location>
        <begin position="85"/>
        <end position="86"/>
    </location>
    <ligand>
        <name>5-phospho-alpha-D-ribose 1-diphosphate</name>
        <dbReference type="ChEBI" id="CHEBI:58017"/>
    </ligand>
</feature>
<evidence type="ECO:0000256" key="9">
    <source>
        <dbReference type="HAMAP-Rule" id="MF_00211"/>
    </source>
</evidence>
<evidence type="ECO:0000256" key="3">
    <source>
        <dbReference type="ARBA" id="ARBA00022676"/>
    </source>
</evidence>
<dbReference type="Gene3D" id="3.40.1030.10">
    <property type="entry name" value="Nucleoside phosphorylase/phosphoribosyltransferase catalytic domain"/>
    <property type="match status" value="1"/>
</dbReference>
<comment type="caution">
    <text evidence="12">The sequence shown here is derived from an EMBL/GenBank/DDBJ whole genome shotgun (WGS) entry which is preliminary data.</text>
</comment>
<comment type="subunit">
    <text evidence="9">Homodimer.</text>
</comment>
<dbReference type="InterPro" id="IPR017459">
    <property type="entry name" value="Glycosyl_Trfase_fam3_N_dom"/>
</dbReference>
<dbReference type="UniPathway" id="UPA00035">
    <property type="reaction ID" value="UER00041"/>
</dbReference>
<dbReference type="GO" id="GO:0004048">
    <property type="term" value="F:anthranilate phosphoribosyltransferase activity"/>
    <property type="evidence" value="ECO:0007669"/>
    <property type="project" value="UniProtKB-UniRule"/>
</dbReference>
<name>A0A371REG1_9PROT</name>
<dbReference type="PANTHER" id="PTHR43285:SF2">
    <property type="entry name" value="ANTHRANILATE PHOSPHORIBOSYLTRANSFERASE"/>
    <property type="match status" value="1"/>
</dbReference>
<dbReference type="GO" id="GO:0005829">
    <property type="term" value="C:cytosol"/>
    <property type="evidence" value="ECO:0007669"/>
    <property type="project" value="TreeGrafter"/>
</dbReference>
<keyword evidence="6 9" id="KW-0057">Aromatic amino acid biosynthesis</keyword>
<reference evidence="12 13" key="1">
    <citation type="submission" date="2018-08" db="EMBL/GenBank/DDBJ databases">
        <title>Parvularcula sp. SM1705, isolated from surface water of the South Sea China.</title>
        <authorList>
            <person name="Sun L."/>
        </authorList>
    </citation>
    <scope>NUCLEOTIDE SEQUENCE [LARGE SCALE GENOMIC DNA]</scope>
    <source>
        <strain evidence="12 13">SM1705</strain>
    </source>
</reference>
<comment type="catalytic activity">
    <reaction evidence="7 9">
        <text>N-(5-phospho-beta-D-ribosyl)anthranilate + diphosphate = 5-phospho-alpha-D-ribose 1-diphosphate + anthranilate</text>
        <dbReference type="Rhea" id="RHEA:11768"/>
        <dbReference type="ChEBI" id="CHEBI:16567"/>
        <dbReference type="ChEBI" id="CHEBI:18277"/>
        <dbReference type="ChEBI" id="CHEBI:33019"/>
        <dbReference type="ChEBI" id="CHEBI:58017"/>
        <dbReference type="EC" id="2.4.2.18"/>
    </reaction>
</comment>
<keyword evidence="9" id="KW-0479">Metal-binding</keyword>
<dbReference type="EC" id="2.4.2.18" evidence="9"/>
<feature type="binding site" evidence="9">
    <location>
        <position position="113"/>
    </location>
    <ligand>
        <name>anthranilate</name>
        <dbReference type="ChEBI" id="CHEBI:16567"/>
        <label>1</label>
    </ligand>
</feature>
<protein>
    <recommendedName>
        <fullName evidence="9">Anthranilate phosphoribosyltransferase</fullName>
        <ecNumber evidence="9">2.4.2.18</ecNumber>
    </recommendedName>
</protein>
<keyword evidence="4 9" id="KW-0808">Transferase</keyword>
<dbReference type="GO" id="GO:0000287">
    <property type="term" value="F:magnesium ion binding"/>
    <property type="evidence" value="ECO:0007669"/>
    <property type="project" value="UniProtKB-UniRule"/>
</dbReference>
<accession>A0A371REG1</accession>
<comment type="similarity">
    <text evidence="9">Belongs to the anthranilate phosphoribosyltransferase family.</text>
</comment>
<organism evidence="12 13">
    <name type="scientific">Parvularcula marina</name>
    <dbReference type="NCBI Taxonomy" id="2292771"/>
    <lineage>
        <taxon>Bacteria</taxon>
        <taxon>Pseudomonadati</taxon>
        <taxon>Pseudomonadota</taxon>
        <taxon>Alphaproteobacteria</taxon>
        <taxon>Parvularculales</taxon>
        <taxon>Parvularculaceae</taxon>
        <taxon>Parvularcula</taxon>
    </lineage>
</organism>
<dbReference type="Pfam" id="PF02885">
    <property type="entry name" value="Glycos_trans_3N"/>
    <property type="match status" value="1"/>
</dbReference>
<dbReference type="FunCoup" id="A0A371REG1">
    <property type="interactions" value="409"/>
</dbReference>
<evidence type="ECO:0000256" key="5">
    <source>
        <dbReference type="ARBA" id="ARBA00022822"/>
    </source>
</evidence>
<dbReference type="NCBIfam" id="TIGR01245">
    <property type="entry name" value="trpD"/>
    <property type="match status" value="1"/>
</dbReference>
<dbReference type="InterPro" id="IPR035902">
    <property type="entry name" value="Nuc_phospho_transferase"/>
</dbReference>
<evidence type="ECO:0000259" key="10">
    <source>
        <dbReference type="Pfam" id="PF00591"/>
    </source>
</evidence>
<dbReference type="InterPro" id="IPR000312">
    <property type="entry name" value="Glycosyl_Trfase_fam3"/>
</dbReference>
<proteinExistence type="inferred from homology"/>
<comment type="caution">
    <text evidence="9">Lacks conserved residue(s) required for the propagation of feature annotation.</text>
</comment>
<dbReference type="RefSeq" id="WP_116390457.1">
    <property type="nucleotide sequence ID" value="NZ_QUQO01000001.1"/>
</dbReference>
<feature type="binding site" evidence="9">
    <location>
        <position position="122"/>
    </location>
    <ligand>
        <name>5-phospho-alpha-D-ribose 1-diphosphate</name>
        <dbReference type="ChEBI" id="CHEBI:58017"/>
    </ligand>
</feature>
<feature type="binding site" evidence="9">
    <location>
        <position position="82"/>
    </location>
    <ligand>
        <name>5-phospho-alpha-D-ribose 1-diphosphate</name>
        <dbReference type="ChEBI" id="CHEBI:58017"/>
    </ligand>
</feature>
<feature type="binding site" evidence="9">
    <location>
        <position position="228"/>
    </location>
    <ligand>
        <name>Mg(2+)</name>
        <dbReference type="ChEBI" id="CHEBI:18420"/>
        <label>2</label>
    </ligand>
</feature>
<dbReference type="InterPro" id="IPR005940">
    <property type="entry name" value="Anthranilate_Pribosyl_Tfrase"/>
</dbReference>
<dbReference type="InParanoid" id="A0A371REG1"/>
<dbReference type="Pfam" id="PF00591">
    <property type="entry name" value="Glycos_transf_3"/>
    <property type="match status" value="1"/>
</dbReference>
<sequence length="340" mass="34953">MKTDFRPFLARAAEGIPLTSEEMTAAMGLLLDGKVDPIAAGAFLMALKVRGETPEEIAGAALAMRAAAIGFEGPEDAVDTCGTGGDGAETYNISTATALVLAACGVPVAKHGNRSVSSASGSSDVLTSLGVAIDGGAEVAKSCLEETGIAFLFAPNHHPAMKHMAPVRQALGVRTLFNLLGPLTNPAGAKRQLLGVYDQSLLLPIAETLRDLGSVSAWVVHGTDGLDELTVTGDSHVAIVRDSMIIEKMVSPEEAKLERHPPEALKGGSPSENALALHKLLDGEPGAYRDAVVLNTAAGLIVAGRTDDLAAGARIAETVIDSGGAKQLLVNFIAYTNGKS</sequence>
<feature type="binding site" evidence="9">
    <location>
        <position position="90"/>
    </location>
    <ligand>
        <name>5-phospho-alpha-D-ribose 1-diphosphate</name>
        <dbReference type="ChEBI" id="CHEBI:58017"/>
    </ligand>
</feature>
<dbReference type="FunFam" id="3.40.1030.10:FF:000002">
    <property type="entry name" value="Anthranilate phosphoribosyltransferase"/>
    <property type="match status" value="1"/>
</dbReference>
<feature type="binding site" evidence="9">
    <location>
        <position position="227"/>
    </location>
    <ligand>
        <name>Mg(2+)</name>
        <dbReference type="ChEBI" id="CHEBI:18420"/>
        <label>2</label>
    </ligand>
</feature>